<organism evidence="1 2">
    <name type="scientific">Polarella glacialis</name>
    <name type="common">Dinoflagellate</name>
    <dbReference type="NCBI Taxonomy" id="89957"/>
    <lineage>
        <taxon>Eukaryota</taxon>
        <taxon>Sar</taxon>
        <taxon>Alveolata</taxon>
        <taxon>Dinophyceae</taxon>
        <taxon>Suessiales</taxon>
        <taxon>Suessiaceae</taxon>
        <taxon>Polarella</taxon>
    </lineage>
</organism>
<accession>A0A813EX82</accession>
<reference evidence="1" key="1">
    <citation type="submission" date="2021-02" db="EMBL/GenBank/DDBJ databases">
        <authorList>
            <person name="Dougan E. K."/>
            <person name="Rhodes N."/>
            <person name="Thang M."/>
            <person name="Chan C."/>
        </authorList>
    </citation>
    <scope>NUCLEOTIDE SEQUENCE</scope>
</reference>
<feature type="non-terminal residue" evidence="1">
    <location>
        <position position="194"/>
    </location>
</feature>
<dbReference type="AlphaFoldDB" id="A0A813EX82"/>
<dbReference type="Proteomes" id="UP000654075">
    <property type="component" value="Unassembled WGS sequence"/>
</dbReference>
<evidence type="ECO:0000313" key="1">
    <source>
        <dbReference type="EMBL" id="CAE8603410.1"/>
    </source>
</evidence>
<sequence>VTDAGCMVLVNVRELNCAGPALAGRKLAVRAKMGDQQQVTKPGKAMKPVTEHKDVPAAVAQVRQSLLEQGVPAATVDRALDLEAMTSIRIAINREVHFTCATADLDSTDLELSIVELKGSGEEEDIGTTTVKLSRVKNAAGMTMTDPINISTSLGDIEALFTLMISGLKSAAAPVPDHEFQRIEEREHEIDHPK</sequence>
<gene>
    <name evidence="1" type="ORF">PGLA1383_LOCUS21621</name>
</gene>
<evidence type="ECO:0000313" key="2">
    <source>
        <dbReference type="Proteomes" id="UP000654075"/>
    </source>
</evidence>
<keyword evidence="2" id="KW-1185">Reference proteome</keyword>
<name>A0A813EX82_POLGL</name>
<proteinExistence type="predicted"/>
<protein>
    <submittedName>
        <fullName evidence="1">Uncharacterized protein</fullName>
    </submittedName>
</protein>
<comment type="caution">
    <text evidence="1">The sequence shown here is derived from an EMBL/GenBank/DDBJ whole genome shotgun (WGS) entry which is preliminary data.</text>
</comment>
<dbReference type="EMBL" id="CAJNNV010015361">
    <property type="protein sequence ID" value="CAE8603410.1"/>
    <property type="molecule type" value="Genomic_DNA"/>
</dbReference>